<organism evidence="1 2">
    <name type="scientific">Micropruina glycogenica</name>
    <dbReference type="NCBI Taxonomy" id="75385"/>
    <lineage>
        <taxon>Bacteria</taxon>
        <taxon>Bacillati</taxon>
        <taxon>Actinomycetota</taxon>
        <taxon>Actinomycetes</taxon>
        <taxon>Propionibacteriales</taxon>
        <taxon>Nocardioidaceae</taxon>
        <taxon>Micropruina</taxon>
    </lineage>
</organism>
<gene>
    <name evidence="1" type="ORF">MPLG2_1347</name>
</gene>
<proteinExistence type="predicted"/>
<protein>
    <submittedName>
        <fullName evidence="1">Uncharacterized protein</fullName>
    </submittedName>
</protein>
<name>A0A2N9JF34_9ACTN</name>
<sequence length="104" mass="11666">MACRRRLRVRTPSGRARHVRAVRQGWAFDLTVPEQCSGRVRTIEAAHSPVESGGFRRSGPITPASVCKWLKQAARKAVTTETLEVRILPGARIHTPRSKKGRQR</sequence>
<dbReference type="AlphaFoldDB" id="A0A2N9JF34"/>
<evidence type="ECO:0000313" key="1">
    <source>
        <dbReference type="EMBL" id="SPD86383.1"/>
    </source>
</evidence>
<keyword evidence="2" id="KW-1185">Reference proteome</keyword>
<dbReference type="KEGG" id="mgg:MPLG2_1347"/>
<reference evidence="1 2" key="1">
    <citation type="submission" date="2018-02" db="EMBL/GenBank/DDBJ databases">
        <authorList>
            <person name="Cohen D.B."/>
            <person name="Kent A.D."/>
        </authorList>
    </citation>
    <scope>NUCLEOTIDE SEQUENCE [LARGE SCALE GENOMIC DNA]</scope>
    <source>
        <strain evidence="1">1</strain>
    </source>
</reference>
<dbReference type="Proteomes" id="UP000238164">
    <property type="component" value="Chromosome 1"/>
</dbReference>
<accession>A0A2N9JF34</accession>
<evidence type="ECO:0000313" key="2">
    <source>
        <dbReference type="Proteomes" id="UP000238164"/>
    </source>
</evidence>
<dbReference type="EMBL" id="LT985188">
    <property type="protein sequence ID" value="SPD86383.1"/>
    <property type="molecule type" value="Genomic_DNA"/>
</dbReference>